<organism evidence="3 4">
    <name type="scientific">Aromia moschata</name>
    <dbReference type="NCBI Taxonomy" id="1265417"/>
    <lineage>
        <taxon>Eukaryota</taxon>
        <taxon>Metazoa</taxon>
        <taxon>Ecdysozoa</taxon>
        <taxon>Arthropoda</taxon>
        <taxon>Hexapoda</taxon>
        <taxon>Insecta</taxon>
        <taxon>Pterygota</taxon>
        <taxon>Neoptera</taxon>
        <taxon>Endopterygota</taxon>
        <taxon>Coleoptera</taxon>
        <taxon>Polyphaga</taxon>
        <taxon>Cucujiformia</taxon>
        <taxon>Chrysomeloidea</taxon>
        <taxon>Cerambycidae</taxon>
        <taxon>Cerambycinae</taxon>
        <taxon>Callichromatini</taxon>
        <taxon>Aromia</taxon>
    </lineage>
</organism>
<evidence type="ECO:0000256" key="1">
    <source>
        <dbReference type="SAM" id="MobiDB-lite"/>
    </source>
</evidence>
<evidence type="ECO:0000256" key="2">
    <source>
        <dbReference type="SAM" id="Phobius"/>
    </source>
</evidence>
<keyword evidence="2" id="KW-0472">Membrane</keyword>
<dbReference type="Proteomes" id="UP001162162">
    <property type="component" value="Unassembled WGS sequence"/>
</dbReference>
<feature type="region of interest" description="Disordered" evidence="1">
    <location>
        <begin position="130"/>
        <end position="154"/>
    </location>
</feature>
<dbReference type="EMBL" id="JAPWTK010000070">
    <property type="protein sequence ID" value="KAJ8952331.1"/>
    <property type="molecule type" value="Genomic_DNA"/>
</dbReference>
<dbReference type="InterPro" id="IPR012464">
    <property type="entry name" value="DUF1676"/>
</dbReference>
<feature type="transmembrane region" description="Helical" evidence="2">
    <location>
        <begin position="89"/>
        <end position="106"/>
    </location>
</feature>
<dbReference type="PANTHER" id="PTHR21879">
    <property type="entry name" value="FI03362P-RELATED-RELATED"/>
    <property type="match status" value="1"/>
</dbReference>
<proteinExistence type="predicted"/>
<keyword evidence="2" id="KW-0812">Transmembrane</keyword>
<feature type="transmembrane region" description="Helical" evidence="2">
    <location>
        <begin position="64"/>
        <end position="83"/>
    </location>
</feature>
<dbReference type="PANTHER" id="PTHR21879:SF14">
    <property type="entry name" value="OSIRIS 8"/>
    <property type="match status" value="1"/>
</dbReference>
<evidence type="ECO:0000313" key="3">
    <source>
        <dbReference type="EMBL" id="KAJ8952331.1"/>
    </source>
</evidence>
<gene>
    <name evidence="3" type="ORF">NQ318_017225</name>
</gene>
<dbReference type="Pfam" id="PF07898">
    <property type="entry name" value="DUF1676"/>
    <property type="match status" value="1"/>
</dbReference>
<keyword evidence="4" id="KW-1185">Reference proteome</keyword>
<protein>
    <submittedName>
        <fullName evidence="3">Uncharacterized protein</fullName>
    </submittedName>
</protein>
<keyword evidence="2" id="KW-1133">Transmembrane helix</keyword>
<name>A0AAV8YM48_9CUCU</name>
<reference evidence="3" key="1">
    <citation type="journal article" date="2023" name="Insect Mol. Biol.">
        <title>Genome sequencing provides insights into the evolution of gene families encoding plant cell wall-degrading enzymes in longhorned beetles.</title>
        <authorList>
            <person name="Shin N.R."/>
            <person name="Okamura Y."/>
            <person name="Kirsch R."/>
            <person name="Pauchet Y."/>
        </authorList>
    </citation>
    <scope>NUCLEOTIDE SEQUENCE</scope>
    <source>
        <strain evidence="3">AMC_N1</strain>
    </source>
</reference>
<dbReference type="GO" id="GO:0016020">
    <property type="term" value="C:membrane"/>
    <property type="evidence" value="ECO:0007669"/>
    <property type="project" value="TreeGrafter"/>
</dbReference>
<comment type="caution">
    <text evidence="3">The sequence shown here is derived from an EMBL/GenBank/DDBJ whole genome shotgun (WGS) entry which is preliminary data.</text>
</comment>
<accession>A0AAV8YM48</accession>
<sequence length="154" mass="17026">MAAIKLNDAPDQLDQAHVNNQSSVMGHTSQEYGRVLLDSRHVDMPMPRLMEEGRKKHRRGGNSALYWALAIKGSFLAMAYQGIAVMSGLALVMGKIALLLSAILGLKKLVSGGQETTTFEIIKQPKHSEQHTYSTSYEDETHHRSSNWGDTAFT</sequence>
<dbReference type="AlphaFoldDB" id="A0AAV8YM48"/>
<evidence type="ECO:0000313" key="4">
    <source>
        <dbReference type="Proteomes" id="UP001162162"/>
    </source>
</evidence>